<sequence>MKEEKTEIVPELSLEFHFDILLKIIKRTHSTYCYQLKELDKINDQN</sequence>
<name>J4UAI6_STROR</name>
<proteinExistence type="predicted"/>
<protein>
    <submittedName>
        <fullName evidence="1">Uncharacterized protein</fullName>
    </submittedName>
</protein>
<reference evidence="1 2" key="1">
    <citation type="submission" date="2012-07" db="EMBL/GenBank/DDBJ databases">
        <authorList>
            <person name="Durkin A.S."/>
            <person name="McCorrison J."/>
            <person name="Torralba M."/>
            <person name="Gillis M."/>
            <person name="Methe B."/>
            <person name="Sutton G."/>
            <person name="Nelson K.E."/>
        </authorList>
    </citation>
    <scope>NUCLEOTIDE SEQUENCE [LARGE SCALE GENOMIC DNA]</scope>
    <source>
        <strain evidence="1 2">SK304</strain>
    </source>
</reference>
<comment type="caution">
    <text evidence="1">The sequence shown here is derived from an EMBL/GenBank/DDBJ whole genome shotgun (WGS) entry which is preliminary data.</text>
</comment>
<organism evidence="1 2">
    <name type="scientific">Streptococcus oralis SK304</name>
    <dbReference type="NCBI Taxonomy" id="1161421"/>
    <lineage>
        <taxon>Bacteria</taxon>
        <taxon>Bacillati</taxon>
        <taxon>Bacillota</taxon>
        <taxon>Bacilli</taxon>
        <taxon>Lactobacillales</taxon>
        <taxon>Streptococcaceae</taxon>
        <taxon>Streptococcus</taxon>
    </lineage>
</organism>
<dbReference type="EMBL" id="ALJN01000021">
    <property type="protein sequence ID" value="EJP19272.1"/>
    <property type="molecule type" value="Genomic_DNA"/>
</dbReference>
<gene>
    <name evidence="1" type="ORF">HMPREF1125_0071</name>
</gene>
<evidence type="ECO:0000313" key="2">
    <source>
        <dbReference type="Proteomes" id="UP000006745"/>
    </source>
</evidence>
<dbReference type="PATRIC" id="fig|1161421.3.peg.1763"/>
<dbReference type="Proteomes" id="UP000006745">
    <property type="component" value="Unassembled WGS sequence"/>
</dbReference>
<accession>J4UAI6</accession>
<evidence type="ECO:0000313" key="1">
    <source>
        <dbReference type="EMBL" id="EJP19272.1"/>
    </source>
</evidence>
<dbReference type="AlphaFoldDB" id="J4UAI6"/>